<keyword evidence="2" id="KW-1185">Reference proteome</keyword>
<dbReference type="Gene3D" id="1.25.40.10">
    <property type="entry name" value="Tetratricopeptide repeat domain"/>
    <property type="match status" value="2"/>
</dbReference>
<dbReference type="RefSeq" id="WP_277415579.1">
    <property type="nucleotide sequence ID" value="NZ_CP119083.1"/>
</dbReference>
<dbReference type="Proteomes" id="UP001216510">
    <property type="component" value="Chromosome"/>
</dbReference>
<dbReference type="Pfam" id="PF13432">
    <property type="entry name" value="TPR_16"/>
    <property type="match status" value="2"/>
</dbReference>
<accession>A0ABY8BD00</accession>
<reference evidence="1 2" key="1">
    <citation type="submission" date="2023-02" db="EMBL/GenBank/DDBJ databases">
        <title>Gemone sequence of Telluria chitinolytica ACM 3522T.</title>
        <authorList>
            <person name="Frediansyah A."/>
            <person name="Miess H."/>
            <person name="Gross H."/>
        </authorList>
    </citation>
    <scope>NUCLEOTIDE SEQUENCE [LARGE SCALE GENOMIC DNA]</scope>
    <source>
        <strain evidence="1 2">ACM 3522</strain>
    </source>
</reference>
<evidence type="ECO:0000313" key="2">
    <source>
        <dbReference type="Proteomes" id="UP001216510"/>
    </source>
</evidence>
<proteinExistence type="predicted"/>
<dbReference type="EMBL" id="CP119083">
    <property type="protein sequence ID" value="WEF32863.1"/>
    <property type="molecule type" value="Genomic_DNA"/>
</dbReference>
<gene>
    <name evidence="1" type="ORF">PX653_26280</name>
</gene>
<dbReference type="InterPro" id="IPR011990">
    <property type="entry name" value="TPR-like_helical_dom_sf"/>
</dbReference>
<evidence type="ECO:0000313" key="1">
    <source>
        <dbReference type="EMBL" id="WEF32863.1"/>
    </source>
</evidence>
<name>A0ABY8BD00_9BURK</name>
<organism evidence="1 2">
    <name type="scientific">Pseudoduganella chitinolytica</name>
    <dbReference type="NCBI Taxonomy" id="34070"/>
    <lineage>
        <taxon>Bacteria</taxon>
        <taxon>Pseudomonadati</taxon>
        <taxon>Pseudomonadota</taxon>
        <taxon>Betaproteobacteria</taxon>
        <taxon>Burkholderiales</taxon>
        <taxon>Oxalobacteraceae</taxon>
        <taxon>Telluria group</taxon>
        <taxon>Pseudoduganella</taxon>
    </lineage>
</organism>
<protein>
    <submittedName>
        <fullName evidence="1">Tetratricopeptide repeat protein</fullName>
    </submittedName>
</protein>
<dbReference type="SMART" id="SM00028">
    <property type="entry name" value="TPR"/>
    <property type="match status" value="4"/>
</dbReference>
<sequence length="382" mass="41045">MQQQDTHLAAAVAQLERSETYLAADPGNPHLLAAVIDQALAARQPERAARHAEAAVARYPEDDFLRARLGNARLAQQRWSDAADLFDALLARHADPALAYGAAYARYRQGLYQSAYDVLAPFAQRDDLFAAAATLLMRVLHFLGEPEQALALAAVHRPRCGTDAEFLAVASLAALDSGDLAAAVELSDAALAGGQRPAEALVTAGSLALGNLDEASAERLLNEVLASRPEEGRAWSALGMATLLRRDLPAARHQLETAVRFMPGHIGSWHSLGWCCLFAGDQAGARDAFATALDLDRNFGESHGGMAVVQALAGQRDEAQKSIERALGLDAQSLSARYAQMVLGGQTEDPQRFRQLALRIMQSRQGAFGQNLAEMAQAYEKR</sequence>
<dbReference type="SUPFAM" id="SSF48452">
    <property type="entry name" value="TPR-like"/>
    <property type="match status" value="2"/>
</dbReference>
<dbReference type="InterPro" id="IPR019734">
    <property type="entry name" value="TPR_rpt"/>
</dbReference>